<organism evidence="1 2">
    <name type="scientific">Liparis tanakae</name>
    <name type="common">Tanaka's snailfish</name>
    <dbReference type="NCBI Taxonomy" id="230148"/>
    <lineage>
        <taxon>Eukaryota</taxon>
        <taxon>Metazoa</taxon>
        <taxon>Chordata</taxon>
        <taxon>Craniata</taxon>
        <taxon>Vertebrata</taxon>
        <taxon>Euteleostomi</taxon>
        <taxon>Actinopterygii</taxon>
        <taxon>Neopterygii</taxon>
        <taxon>Teleostei</taxon>
        <taxon>Neoteleostei</taxon>
        <taxon>Acanthomorphata</taxon>
        <taxon>Eupercaria</taxon>
        <taxon>Perciformes</taxon>
        <taxon>Cottioidei</taxon>
        <taxon>Cottales</taxon>
        <taxon>Liparidae</taxon>
        <taxon>Liparis</taxon>
    </lineage>
</organism>
<sequence length="153" mass="16248">MSEEGSLTGSVYIRVVCGIRGIGGEEEEEDGGEDGGGAQLPGFVGRGQKRLSLDCGPSSCRTLVFQKHFVTLPVGSEGDFLRSDVAGCKTTRRSAACRGRVTCTMRPGILCSHWLREPASSLGPIGPMVQVCSGRPLVHASLKVSRAFIRDHT</sequence>
<dbReference type="Proteomes" id="UP000314294">
    <property type="component" value="Unassembled WGS sequence"/>
</dbReference>
<dbReference type="AlphaFoldDB" id="A0A4Z2GDG2"/>
<keyword evidence="2" id="KW-1185">Reference proteome</keyword>
<evidence type="ECO:0000313" key="2">
    <source>
        <dbReference type="Proteomes" id="UP000314294"/>
    </source>
</evidence>
<name>A0A4Z2GDG2_9TELE</name>
<protein>
    <submittedName>
        <fullName evidence="1">Uncharacterized protein</fullName>
    </submittedName>
</protein>
<accession>A0A4Z2GDG2</accession>
<evidence type="ECO:0000313" key="1">
    <source>
        <dbReference type="EMBL" id="TNN50754.1"/>
    </source>
</evidence>
<gene>
    <name evidence="1" type="ORF">EYF80_039075</name>
</gene>
<proteinExistence type="predicted"/>
<dbReference type="EMBL" id="SRLO01000607">
    <property type="protein sequence ID" value="TNN50754.1"/>
    <property type="molecule type" value="Genomic_DNA"/>
</dbReference>
<reference evidence="1 2" key="1">
    <citation type="submission" date="2019-03" db="EMBL/GenBank/DDBJ databases">
        <title>First draft genome of Liparis tanakae, snailfish: a comprehensive survey of snailfish specific genes.</title>
        <authorList>
            <person name="Kim W."/>
            <person name="Song I."/>
            <person name="Jeong J.-H."/>
            <person name="Kim D."/>
            <person name="Kim S."/>
            <person name="Ryu S."/>
            <person name="Song J.Y."/>
            <person name="Lee S.K."/>
        </authorList>
    </citation>
    <scope>NUCLEOTIDE SEQUENCE [LARGE SCALE GENOMIC DNA]</scope>
    <source>
        <tissue evidence="1">Muscle</tissue>
    </source>
</reference>
<comment type="caution">
    <text evidence="1">The sequence shown here is derived from an EMBL/GenBank/DDBJ whole genome shotgun (WGS) entry which is preliminary data.</text>
</comment>